<evidence type="ECO:0000256" key="2">
    <source>
        <dbReference type="ARBA" id="ARBA00022840"/>
    </source>
</evidence>
<dbReference type="InterPro" id="IPR027484">
    <property type="entry name" value="PInositol-4-P-5-kinase_N"/>
</dbReference>
<sequence>MSTEDGLPITSTEEADVRVVVPPSVEEEVFEVQIMHPYKLPLGWRPASQPWRDRVGEVPESPFVKLLDSFNPMTNAAHDSMVDDAKETWRWSSSWEVEVSYTACDEDGWTYGLSIASMNNHLAEGTSRTKPRPYDFLRRRRWVRTRVKVTPHDPAADGRFYCILRLDSAFSHVVHGRATPLRQMHNLTFNNDDIAMEGWLGKYGSLAHNWRLRYFLLRRDTNTLVYLKDLSSLLQLGQVPITTHTAVEMLPSSSGKSKKQFAFEVVNGTHRCRLNAPNQLVKMQWINAIHNIMFKRQPPFALKCAAMHRLRPNYREDCVMPHFDALVALFETVRAFVLDACDDILDPSGAAAATNVLPPAGIDKALLPPTPSAALVAFRADVEARLDAIAAEKIHPVRHIALLSYLKISQVKEEVYQLCLDLVDSILSFQVSKSMVKLKRTGSDLRRSSIPQMWIDEAAQDKQQRLSISEDSMSTCEMAVALMDEPPTSTTQPSSSTSSNVTASGAGRIKMGRKFVKQALRRVFRRAEHLDRGVDGLVVWANDKDIGSLIAYTLVSSMYVDRLEESCGVINVLMELEDRMISRTRNIYKEIKSTSTHHLKCHVVLNQKPALKDSTSDVGDDDEIRSTTVTVYFATQFHCLRHVCKPGNLGYLNSVAKSASWETSGGKSGAFFSLSHDQQFVLKGVSATEFNMFVDFAPTYFKYMADVAEKGRASCLAKIFGAYKIQLPDQSKPMYVLVMECSLFGFTATQLYDLKGVKRNRGVDPDTPVTRKVLPDENFIDRMPVQVREGDLKRFRNALDHDVEFLASVGVIDYSLLLAFNDDTLEVRAALIDYVHQFDFIKRVESGAKKMYQLPTVLPPDQYKERFLHAMDIYFLSRQVEEGSDEESSFLTRCFSDNSQQQQQPQTTRAMRIRPRTMSDVSSKQHLLSIVE</sequence>
<keyword evidence="1 3" id="KW-0547">Nucleotide-binding</keyword>
<feature type="region of interest" description="Disordered" evidence="4">
    <location>
        <begin position="485"/>
        <end position="504"/>
    </location>
</feature>
<evidence type="ECO:0000313" key="9">
    <source>
        <dbReference type="Proteomes" id="UP000332933"/>
    </source>
</evidence>
<dbReference type="GO" id="GO:0010008">
    <property type="term" value="C:endosome membrane"/>
    <property type="evidence" value="ECO:0007669"/>
    <property type="project" value="TreeGrafter"/>
</dbReference>
<evidence type="ECO:0000256" key="1">
    <source>
        <dbReference type="ARBA" id="ARBA00022741"/>
    </source>
</evidence>
<dbReference type="SUPFAM" id="SSF50729">
    <property type="entry name" value="PH domain-like"/>
    <property type="match status" value="1"/>
</dbReference>
<dbReference type="SUPFAM" id="SSF56104">
    <property type="entry name" value="SAICAR synthase-like"/>
    <property type="match status" value="1"/>
</dbReference>
<dbReference type="PANTHER" id="PTHR45748">
    <property type="entry name" value="1-PHOSPHATIDYLINOSITOL 3-PHOSPHATE 5-KINASE-RELATED"/>
    <property type="match status" value="1"/>
</dbReference>
<dbReference type="InterPro" id="IPR011993">
    <property type="entry name" value="PH-like_dom_sf"/>
</dbReference>
<dbReference type="Proteomes" id="UP000332933">
    <property type="component" value="Unassembled WGS sequence"/>
</dbReference>
<gene>
    <name evidence="8" type="primary">Aste57867_14378</name>
    <name evidence="7" type="ORF">As57867_014324</name>
    <name evidence="8" type="ORF">ASTE57867_14378</name>
</gene>
<dbReference type="Gene3D" id="3.30.800.10">
    <property type="entry name" value="Phosphatidylinositol Phosphate Kinase II Beta"/>
    <property type="match status" value="1"/>
</dbReference>
<reference evidence="8 9" key="1">
    <citation type="submission" date="2019-03" db="EMBL/GenBank/DDBJ databases">
        <authorList>
            <person name="Gaulin E."/>
            <person name="Dumas B."/>
        </authorList>
    </citation>
    <scope>NUCLEOTIDE SEQUENCE [LARGE SCALE GENOMIC DNA]</scope>
    <source>
        <strain evidence="8">CBS 568.67</strain>
    </source>
</reference>
<name>A0A485L271_9STRA</name>
<dbReference type="GO" id="GO:0005524">
    <property type="term" value="F:ATP binding"/>
    <property type="evidence" value="ECO:0007669"/>
    <property type="project" value="UniProtKB-UniRule"/>
</dbReference>
<dbReference type="SMART" id="SM00233">
    <property type="entry name" value="PH"/>
    <property type="match status" value="1"/>
</dbReference>
<dbReference type="Pfam" id="PF00169">
    <property type="entry name" value="PH"/>
    <property type="match status" value="1"/>
</dbReference>
<dbReference type="PROSITE" id="PS50003">
    <property type="entry name" value="PH_DOMAIN"/>
    <property type="match status" value="1"/>
</dbReference>
<dbReference type="InterPro" id="IPR044769">
    <property type="entry name" value="PIKfyve_PIPKc"/>
</dbReference>
<evidence type="ECO:0000259" key="6">
    <source>
        <dbReference type="PROSITE" id="PS51455"/>
    </source>
</evidence>
<proteinExistence type="predicted"/>
<dbReference type="SMART" id="SM00330">
    <property type="entry name" value="PIPKc"/>
    <property type="match status" value="1"/>
</dbReference>
<dbReference type="InterPro" id="IPR027483">
    <property type="entry name" value="PInositol-4-P-4/5-kinase_C_sf"/>
</dbReference>
<dbReference type="CDD" id="cd17300">
    <property type="entry name" value="PIPKc_PIKfyve"/>
    <property type="match status" value="1"/>
</dbReference>
<dbReference type="PANTHER" id="PTHR45748:SF7">
    <property type="entry name" value="1-PHOSPHATIDYLINOSITOL 3-PHOSPHATE 5-KINASE-RELATED"/>
    <property type="match status" value="1"/>
</dbReference>
<accession>A0A485L271</accession>
<dbReference type="InterPro" id="IPR001849">
    <property type="entry name" value="PH_domain"/>
</dbReference>
<keyword evidence="3" id="KW-0418">Kinase</keyword>
<dbReference type="Gene3D" id="2.30.29.30">
    <property type="entry name" value="Pleckstrin-homology domain (PH domain)/Phosphotyrosine-binding domain (PTB)"/>
    <property type="match status" value="1"/>
</dbReference>
<evidence type="ECO:0000313" key="7">
    <source>
        <dbReference type="EMBL" id="KAF0694780.1"/>
    </source>
</evidence>
<keyword evidence="9" id="KW-1185">Reference proteome</keyword>
<evidence type="ECO:0000256" key="3">
    <source>
        <dbReference type="PROSITE-ProRule" id="PRU00781"/>
    </source>
</evidence>
<feature type="domain" description="PH" evidence="5">
    <location>
        <begin position="193"/>
        <end position="294"/>
    </location>
</feature>
<dbReference type="AlphaFoldDB" id="A0A485L271"/>
<dbReference type="GO" id="GO:0046854">
    <property type="term" value="P:phosphatidylinositol phosphate biosynthetic process"/>
    <property type="evidence" value="ECO:0007669"/>
    <property type="project" value="TreeGrafter"/>
</dbReference>
<evidence type="ECO:0000259" key="5">
    <source>
        <dbReference type="PROSITE" id="PS50003"/>
    </source>
</evidence>
<dbReference type="PROSITE" id="PS51455">
    <property type="entry name" value="PIPK"/>
    <property type="match status" value="1"/>
</dbReference>
<evidence type="ECO:0000313" key="8">
    <source>
        <dbReference type="EMBL" id="VFT91201.1"/>
    </source>
</evidence>
<dbReference type="Pfam" id="PF01504">
    <property type="entry name" value="PIP5K"/>
    <property type="match status" value="1"/>
</dbReference>
<dbReference type="EMBL" id="CAADRA010005560">
    <property type="protein sequence ID" value="VFT91201.1"/>
    <property type="molecule type" value="Genomic_DNA"/>
</dbReference>
<keyword evidence="3" id="KW-0808">Transferase</keyword>
<reference evidence="7" key="2">
    <citation type="submission" date="2019-06" db="EMBL/GenBank/DDBJ databases">
        <title>Genomics analysis of Aphanomyces spp. identifies a new class of oomycete effector associated with host adaptation.</title>
        <authorList>
            <person name="Gaulin E."/>
        </authorList>
    </citation>
    <scope>NUCLEOTIDE SEQUENCE</scope>
    <source>
        <strain evidence="7">CBS 578.67</strain>
    </source>
</reference>
<evidence type="ECO:0000256" key="4">
    <source>
        <dbReference type="SAM" id="MobiDB-lite"/>
    </source>
</evidence>
<dbReference type="EMBL" id="VJMH01005539">
    <property type="protein sequence ID" value="KAF0694780.1"/>
    <property type="molecule type" value="Genomic_DNA"/>
</dbReference>
<feature type="domain" description="PIPK" evidence="6">
    <location>
        <begin position="564"/>
        <end position="875"/>
    </location>
</feature>
<dbReference type="OrthoDB" id="158357at2759"/>
<protein>
    <submittedName>
        <fullName evidence="8">Aste57867_14378 protein</fullName>
    </submittedName>
</protein>
<dbReference type="GO" id="GO:0000285">
    <property type="term" value="F:1-phosphatidylinositol-3-phosphate 5-kinase activity"/>
    <property type="evidence" value="ECO:0007669"/>
    <property type="project" value="InterPro"/>
</dbReference>
<dbReference type="InterPro" id="IPR002498">
    <property type="entry name" value="PInositol-4-P-4/5-kinase_core"/>
</dbReference>
<feature type="compositionally biased region" description="Low complexity" evidence="4">
    <location>
        <begin position="486"/>
        <end position="499"/>
    </location>
</feature>
<organism evidence="8 9">
    <name type="scientific">Aphanomyces stellatus</name>
    <dbReference type="NCBI Taxonomy" id="120398"/>
    <lineage>
        <taxon>Eukaryota</taxon>
        <taxon>Sar</taxon>
        <taxon>Stramenopiles</taxon>
        <taxon>Oomycota</taxon>
        <taxon>Saprolegniomycetes</taxon>
        <taxon>Saprolegniales</taxon>
        <taxon>Verrucalvaceae</taxon>
        <taxon>Aphanomyces</taxon>
    </lineage>
</organism>
<keyword evidence="2 3" id="KW-0067">ATP-binding</keyword>
<dbReference type="Gene3D" id="3.30.810.10">
    <property type="entry name" value="2-Layer Sandwich"/>
    <property type="match status" value="1"/>
</dbReference>